<dbReference type="SUPFAM" id="SSF52266">
    <property type="entry name" value="SGNH hydrolase"/>
    <property type="match status" value="1"/>
</dbReference>
<protein>
    <submittedName>
        <fullName evidence="2">Lysophospholipase L1</fullName>
    </submittedName>
</protein>
<evidence type="ECO:0000313" key="2">
    <source>
        <dbReference type="EMBL" id="SIS91493.1"/>
    </source>
</evidence>
<gene>
    <name evidence="2" type="ORF">SAMN05421760_107147</name>
</gene>
<dbReference type="Pfam" id="PF13472">
    <property type="entry name" value="Lipase_GDSL_2"/>
    <property type="match status" value="1"/>
</dbReference>
<dbReference type="Proteomes" id="UP000185999">
    <property type="component" value="Unassembled WGS sequence"/>
</dbReference>
<sequence>MKHILVYGDSLAWGIIPGTRKRLSFNKRLSGVVESQLLAQGQAVRVIENCLNGRRTVWDDPFKAGRDGSEGLAQAIEICSPLALVVLILGTNDFQVMHPHNAWMSGQGMEKLITIIRQAPIEPGMPVPDILMVVPPKMLSPTGPVADKFEGAEHKCIGLAEAYKKVAAEQQVYFFDSADITTASRVDGIHLDENQHQLLGQALADVIKCIVKIQE</sequence>
<feature type="domain" description="SGNH hydrolase-type esterase" evidence="1">
    <location>
        <begin position="6"/>
        <end position="197"/>
    </location>
</feature>
<organism evidence="2 3">
    <name type="scientific">Neptunomonas antarctica</name>
    <dbReference type="NCBI Taxonomy" id="619304"/>
    <lineage>
        <taxon>Bacteria</taxon>
        <taxon>Pseudomonadati</taxon>
        <taxon>Pseudomonadota</taxon>
        <taxon>Gammaproteobacteria</taxon>
        <taxon>Oceanospirillales</taxon>
        <taxon>Oceanospirillaceae</taxon>
        <taxon>Neptunomonas</taxon>
    </lineage>
</organism>
<dbReference type="Gene3D" id="3.40.50.1110">
    <property type="entry name" value="SGNH hydrolase"/>
    <property type="match status" value="1"/>
</dbReference>
<dbReference type="OrthoDB" id="164654at2"/>
<dbReference type="InterPro" id="IPR013830">
    <property type="entry name" value="SGNH_hydro"/>
</dbReference>
<proteinExistence type="predicted"/>
<dbReference type="InterPro" id="IPR051532">
    <property type="entry name" value="Ester_Hydrolysis_Enzymes"/>
</dbReference>
<dbReference type="GO" id="GO:0016788">
    <property type="term" value="F:hydrolase activity, acting on ester bonds"/>
    <property type="evidence" value="ECO:0007669"/>
    <property type="project" value="UniProtKB-ARBA"/>
</dbReference>
<dbReference type="AlphaFoldDB" id="A0A1N7MZD9"/>
<evidence type="ECO:0000259" key="1">
    <source>
        <dbReference type="Pfam" id="PF13472"/>
    </source>
</evidence>
<dbReference type="PANTHER" id="PTHR30383:SF29">
    <property type="entry name" value="SGNH HYDROLASE-TYPE ESTERASE DOMAIN-CONTAINING PROTEIN"/>
    <property type="match status" value="1"/>
</dbReference>
<dbReference type="STRING" id="619304.SAMN05421760_107147"/>
<dbReference type="EMBL" id="FTOE01000007">
    <property type="protein sequence ID" value="SIS91493.1"/>
    <property type="molecule type" value="Genomic_DNA"/>
</dbReference>
<name>A0A1N7MZD9_9GAMM</name>
<dbReference type="CDD" id="cd01839">
    <property type="entry name" value="SGNH_arylesterase_like"/>
    <property type="match status" value="1"/>
</dbReference>
<accession>A0A1N7MZD9</accession>
<evidence type="ECO:0000313" key="3">
    <source>
        <dbReference type="Proteomes" id="UP000185999"/>
    </source>
</evidence>
<keyword evidence="3" id="KW-1185">Reference proteome</keyword>
<dbReference type="PANTHER" id="PTHR30383">
    <property type="entry name" value="THIOESTERASE 1/PROTEASE 1/LYSOPHOSPHOLIPASE L1"/>
    <property type="match status" value="1"/>
</dbReference>
<dbReference type="InterPro" id="IPR036514">
    <property type="entry name" value="SGNH_hydro_sf"/>
</dbReference>
<reference evidence="3" key="1">
    <citation type="submission" date="2017-01" db="EMBL/GenBank/DDBJ databases">
        <authorList>
            <person name="Varghese N."/>
            <person name="Submissions S."/>
        </authorList>
    </citation>
    <scope>NUCLEOTIDE SEQUENCE [LARGE SCALE GENOMIC DNA]</scope>
    <source>
        <strain evidence="3">DSM 22306</strain>
    </source>
</reference>
<dbReference type="RefSeq" id="WP_054340822.1">
    <property type="nucleotide sequence ID" value="NZ_FTOE01000007.1"/>
</dbReference>